<gene>
    <name evidence="1" type="ORF">DESPIG_03050</name>
</gene>
<evidence type="ECO:0000313" key="2">
    <source>
        <dbReference type="Proteomes" id="UP000003676"/>
    </source>
</evidence>
<dbReference type="EMBL" id="ABXU01000088">
    <property type="protein sequence ID" value="EEB32129.1"/>
    <property type="molecule type" value="Genomic_DNA"/>
</dbReference>
<name>B6WY73_9BACT</name>
<reference evidence="1 2" key="2">
    <citation type="submission" date="2008-10" db="EMBL/GenBank/DDBJ databases">
        <authorList>
            <person name="Fulton L."/>
            <person name="Clifton S."/>
            <person name="Fulton B."/>
            <person name="Xu J."/>
            <person name="Minx P."/>
            <person name="Pepin K.H."/>
            <person name="Johnson M."/>
            <person name="Bhonagiri V."/>
            <person name="Nash W.E."/>
            <person name="Mardis E.R."/>
            <person name="Wilson R.K."/>
        </authorList>
    </citation>
    <scope>NUCLEOTIDE SEQUENCE [LARGE SCALE GENOMIC DNA]</scope>
    <source>
        <strain evidence="1 2">ATCC 29098</strain>
    </source>
</reference>
<comment type="caution">
    <text evidence="1">The sequence shown here is derived from an EMBL/GenBank/DDBJ whole genome shotgun (WGS) entry which is preliminary data.</text>
</comment>
<protein>
    <submittedName>
        <fullName evidence="1">Uncharacterized protein</fullName>
    </submittedName>
</protein>
<dbReference type="AlphaFoldDB" id="B6WY73"/>
<reference evidence="1 2" key="1">
    <citation type="submission" date="2008-10" db="EMBL/GenBank/DDBJ databases">
        <title>Draft genome sequence of Desulvovibrio piger (ATCC 29098).</title>
        <authorList>
            <person name="Sudarsanam P."/>
            <person name="Ley R."/>
            <person name="Guruge J."/>
            <person name="Turnbaugh P.J."/>
            <person name="Mahowald M."/>
            <person name="Liep D."/>
            <person name="Gordon J."/>
        </authorList>
    </citation>
    <scope>NUCLEOTIDE SEQUENCE [LARGE SCALE GENOMIC DNA]</scope>
    <source>
        <strain evidence="1 2">ATCC 29098</strain>
    </source>
</reference>
<proteinExistence type="predicted"/>
<dbReference type="Proteomes" id="UP000003676">
    <property type="component" value="Unassembled WGS sequence"/>
</dbReference>
<sequence length="53" mass="6239">MLWQKRTSSHEDGADKREGMSLHLWPSGWRERAFCPLLFVPVPWIVSSLTRSR</sequence>
<organism evidence="1 2">
    <name type="scientific">Desulfovibrio piger ATCC 29098</name>
    <dbReference type="NCBI Taxonomy" id="411464"/>
    <lineage>
        <taxon>Bacteria</taxon>
        <taxon>Pseudomonadati</taxon>
        <taxon>Thermodesulfobacteriota</taxon>
        <taxon>Desulfovibrionia</taxon>
        <taxon>Desulfovibrionales</taxon>
        <taxon>Desulfovibrionaceae</taxon>
        <taxon>Desulfovibrio</taxon>
    </lineage>
</organism>
<evidence type="ECO:0000313" key="1">
    <source>
        <dbReference type="EMBL" id="EEB32129.1"/>
    </source>
</evidence>
<accession>B6WY73</accession>
<dbReference type="HOGENOM" id="CLU_3060915_0_0_7"/>